<dbReference type="Pfam" id="PF00069">
    <property type="entry name" value="Pkinase"/>
    <property type="match status" value="1"/>
</dbReference>
<dbReference type="GO" id="GO:0005524">
    <property type="term" value="F:ATP binding"/>
    <property type="evidence" value="ECO:0007669"/>
    <property type="project" value="UniProtKB-KW"/>
</dbReference>
<dbReference type="GeneID" id="33558616"/>
<organism evidence="8 9">
    <name type="scientific">Kockovaella imperatae</name>
    <dbReference type="NCBI Taxonomy" id="4999"/>
    <lineage>
        <taxon>Eukaryota</taxon>
        <taxon>Fungi</taxon>
        <taxon>Dikarya</taxon>
        <taxon>Basidiomycota</taxon>
        <taxon>Agaricomycotina</taxon>
        <taxon>Tremellomycetes</taxon>
        <taxon>Tremellales</taxon>
        <taxon>Cuniculitremaceae</taxon>
        <taxon>Kockovaella</taxon>
    </lineage>
</organism>
<dbReference type="AlphaFoldDB" id="A0A1Y1UA09"/>
<dbReference type="PROSITE" id="PS50011">
    <property type="entry name" value="PROTEIN_KINASE_DOM"/>
    <property type="match status" value="1"/>
</dbReference>
<feature type="domain" description="Protein kinase" evidence="7">
    <location>
        <begin position="1"/>
        <end position="74"/>
    </location>
</feature>
<dbReference type="InParanoid" id="A0A1Y1UA09"/>
<evidence type="ECO:0000256" key="1">
    <source>
        <dbReference type="ARBA" id="ARBA00012513"/>
    </source>
</evidence>
<dbReference type="EMBL" id="NBSH01000013">
    <property type="protein sequence ID" value="ORX34863.1"/>
    <property type="molecule type" value="Genomic_DNA"/>
</dbReference>
<reference evidence="8 9" key="1">
    <citation type="submission" date="2017-03" db="EMBL/GenBank/DDBJ databases">
        <title>Widespread Adenine N6-methylation of Active Genes in Fungi.</title>
        <authorList>
            <consortium name="DOE Joint Genome Institute"/>
            <person name="Mondo S.J."/>
            <person name="Dannebaum R.O."/>
            <person name="Kuo R.C."/>
            <person name="Louie K.B."/>
            <person name="Bewick A.J."/>
            <person name="Labutti K."/>
            <person name="Haridas S."/>
            <person name="Kuo A."/>
            <person name="Salamov A."/>
            <person name="Ahrendt S.R."/>
            <person name="Lau R."/>
            <person name="Bowen B.P."/>
            <person name="Lipzen A."/>
            <person name="Sullivan W."/>
            <person name="Andreopoulos W.B."/>
            <person name="Clum A."/>
            <person name="Lindquist E."/>
            <person name="Daum C."/>
            <person name="Northen T.R."/>
            <person name="Ramamoorthy G."/>
            <person name="Schmitz R.J."/>
            <person name="Gryganskyi A."/>
            <person name="Culley D."/>
            <person name="Magnuson J."/>
            <person name="James T.Y."/>
            <person name="O'Malley M.A."/>
            <person name="Stajich J.E."/>
            <person name="Spatafora J.W."/>
            <person name="Visel A."/>
            <person name="Grigoriev I.V."/>
        </authorList>
    </citation>
    <scope>NUCLEOTIDE SEQUENCE [LARGE SCALE GENOMIC DNA]</scope>
    <source>
        <strain evidence="8 9">NRRL Y-17943</strain>
    </source>
</reference>
<gene>
    <name evidence="8" type="ORF">BD324DRAFT_635398</name>
</gene>
<keyword evidence="5" id="KW-0067">ATP-binding</keyword>
<keyword evidence="3" id="KW-0547">Nucleotide-binding</keyword>
<dbReference type="GO" id="GO:0004674">
    <property type="term" value="F:protein serine/threonine kinase activity"/>
    <property type="evidence" value="ECO:0007669"/>
    <property type="project" value="UniProtKB-EC"/>
</dbReference>
<dbReference type="RefSeq" id="XP_021869105.1">
    <property type="nucleotide sequence ID" value="XM_022016807.1"/>
</dbReference>
<dbReference type="PANTHER" id="PTHR43671:SF13">
    <property type="entry name" value="SERINE_THREONINE-PROTEIN KINASE NEK2"/>
    <property type="match status" value="1"/>
</dbReference>
<sequence>MLGLHHCHHVSRQGRIVLHRDIKPENVLLSSDGTLKIADFGLSRTLREAESSATSFVGATLPQSSQGDRSMDRR</sequence>
<evidence type="ECO:0000256" key="3">
    <source>
        <dbReference type="ARBA" id="ARBA00022741"/>
    </source>
</evidence>
<dbReference type="InterPro" id="IPR050660">
    <property type="entry name" value="NEK_Ser/Thr_kinase"/>
</dbReference>
<evidence type="ECO:0000256" key="2">
    <source>
        <dbReference type="ARBA" id="ARBA00022679"/>
    </source>
</evidence>
<evidence type="ECO:0000313" key="9">
    <source>
        <dbReference type="Proteomes" id="UP000193218"/>
    </source>
</evidence>
<dbReference type="OrthoDB" id="5809314at2759"/>
<name>A0A1Y1UA09_9TREE</name>
<keyword evidence="9" id="KW-1185">Reference proteome</keyword>
<proteinExistence type="predicted"/>
<dbReference type="PROSITE" id="PS00108">
    <property type="entry name" value="PROTEIN_KINASE_ST"/>
    <property type="match status" value="1"/>
</dbReference>
<dbReference type="Proteomes" id="UP000193218">
    <property type="component" value="Unassembled WGS sequence"/>
</dbReference>
<evidence type="ECO:0000259" key="7">
    <source>
        <dbReference type="PROSITE" id="PS50011"/>
    </source>
</evidence>
<protein>
    <recommendedName>
        <fullName evidence="1">non-specific serine/threonine protein kinase</fullName>
        <ecNumber evidence="1">2.7.11.1</ecNumber>
    </recommendedName>
</protein>
<dbReference type="STRING" id="4999.A0A1Y1UA09"/>
<evidence type="ECO:0000313" key="8">
    <source>
        <dbReference type="EMBL" id="ORX34863.1"/>
    </source>
</evidence>
<keyword evidence="2" id="KW-0808">Transferase</keyword>
<feature type="region of interest" description="Disordered" evidence="6">
    <location>
        <begin position="53"/>
        <end position="74"/>
    </location>
</feature>
<dbReference type="InterPro" id="IPR000719">
    <property type="entry name" value="Prot_kinase_dom"/>
</dbReference>
<dbReference type="Gene3D" id="1.10.510.10">
    <property type="entry name" value="Transferase(Phosphotransferase) domain 1"/>
    <property type="match status" value="1"/>
</dbReference>
<evidence type="ECO:0000256" key="6">
    <source>
        <dbReference type="SAM" id="MobiDB-lite"/>
    </source>
</evidence>
<dbReference type="InterPro" id="IPR008271">
    <property type="entry name" value="Ser/Thr_kinase_AS"/>
</dbReference>
<dbReference type="EC" id="2.7.11.1" evidence="1"/>
<accession>A0A1Y1UA09</accession>
<evidence type="ECO:0000256" key="5">
    <source>
        <dbReference type="ARBA" id="ARBA00022840"/>
    </source>
</evidence>
<dbReference type="PANTHER" id="PTHR43671">
    <property type="entry name" value="SERINE/THREONINE-PROTEIN KINASE NEK"/>
    <property type="match status" value="1"/>
</dbReference>
<evidence type="ECO:0000256" key="4">
    <source>
        <dbReference type="ARBA" id="ARBA00022777"/>
    </source>
</evidence>
<dbReference type="InterPro" id="IPR011009">
    <property type="entry name" value="Kinase-like_dom_sf"/>
</dbReference>
<keyword evidence="4" id="KW-0418">Kinase</keyword>
<comment type="caution">
    <text evidence="8">The sequence shown here is derived from an EMBL/GenBank/DDBJ whole genome shotgun (WGS) entry which is preliminary data.</text>
</comment>
<feature type="compositionally biased region" description="Polar residues" evidence="6">
    <location>
        <begin position="53"/>
        <end position="68"/>
    </location>
</feature>
<dbReference type="SUPFAM" id="SSF56112">
    <property type="entry name" value="Protein kinase-like (PK-like)"/>
    <property type="match status" value="1"/>
</dbReference>